<accession>A0A2I0HJ48</accession>
<evidence type="ECO:0000256" key="3">
    <source>
        <dbReference type="ARBA" id="ARBA00022958"/>
    </source>
</evidence>
<evidence type="ECO:0000256" key="2">
    <source>
        <dbReference type="ARBA" id="ARBA00022538"/>
    </source>
</evidence>
<evidence type="ECO:0000256" key="1">
    <source>
        <dbReference type="ARBA" id="ARBA00022448"/>
    </source>
</evidence>
<keyword evidence="3" id="KW-0630">Potassium</keyword>
<evidence type="ECO:0000256" key="4">
    <source>
        <dbReference type="ARBA" id="ARBA00023065"/>
    </source>
</evidence>
<dbReference type="GO" id="GO:0098719">
    <property type="term" value="P:sodium ion import across plasma membrane"/>
    <property type="evidence" value="ECO:0007669"/>
    <property type="project" value="TreeGrafter"/>
</dbReference>
<dbReference type="GO" id="GO:0015385">
    <property type="term" value="F:sodium:proton antiporter activity"/>
    <property type="evidence" value="ECO:0007669"/>
    <property type="project" value="InterPro"/>
</dbReference>
<name>A0A2I0HJ48_PUNGR</name>
<dbReference type="Gene3D" id="6.10.140.1330">
    <property type="match status" value="1"/>
</dbReference>
<dbReference type="GO" id="GO:0051453">
    <property type="term" value="P:regulation of intracellular pH"/>
    <property type="evidence" value="ECO:0007669"/>
    <property type="project" value="TreeGrafter"/>
</dbReference>
<sequence length="84" mass="9162">MPVLCSILFGEGVANDAMSIVLFNAVQSIDVSNINGLIALKLLGIFLYLFSLVLLLESLHSTDREVALMMLLAYLSYMLAEAHS</sequence>
<keyword evidence="5" id="KW-1133">Transmembrane helix</keyword>
<keyword evidence="7" id="KW-1185">Reference proteome</keyword>
<dbReference type="PANTHER" id="PTHR10110:SF197">
    <property type="entry name" value="SODIUM_HYDROGEN EXCHANGER"/>
    <property type="match status" value="1"/>
</dbReference>
<keyword evidence="1" id="KW-0813">Transport</keyword>
<evidence type="ECO:0008006" key="8">
    <source>
        <dbReference type="Google" id="ProtNLM"/>
    </source>
</evidence>
<keyword evidence="2" id="KW-0633">Potassium transport</keyword>
<dbReference type="GO" id="GO:0015386">
    <property type="term" value="F:potassium:proton antiporter activity"/>
    <property type="evidence" value="ECO:0007669"/>
    <property type="project" value="TreeGrafter"/>
</dbReference>
<protein>
    <recommendedName>
        <fullName evidence="8">Cation/H+ exchanger domain-containing protein</fullName>
    </recommendedName>
</protein>
<feature type="transmembrane region" description="Helical" evidence="5">
    <location>
        <begin position="38"/>
        <end position="59"/>
    </location>
</feature>
<evidence type="ECO:0000313" key="6">
    <source>
        <dbReference type="EMBL" id="PKI31633.1"/>
    </source>
</evidence>
<dbReference type="AlphaFoldDB" id="A0A2I0HJ48"/>
<gene>
    <name evidence="6" type="ORF">CRG98_047976</name>
</gene>
<keyword evidence="4" id="KW-0406">Ion transport</keyword>
<evidence type="ECO:0000256" key="5">
    <source>
        <dbReference type="SAM" id="Phobius"/>
    </source>
</evidence>
<comment type="caution">
    <text evidence="6">The sequence shown here is derived from an EMBL/GenBank/DDBJ whole genome shotgun (WGS) entry which is preliminary data.</text>
</comment>
<evidence type="ECO:0000313" key="7">
    <source>
        <dbReference type="Proteomes" id="UP000233551"/>
    </source>
</evidence>
<dbReference type="PANTHER" id="PTHR10110">
    <property type="entry name" value="SODIUM/HYDROGEN EXCHANGER"/>
    <property type="match status" value="1"/>
</dbReference>
<keyword evidence="5" id="KW-0812">Transmembrane</keyword>
<organism evidence="6 7">
    <name type="scientific">Punica granatum</name>
    <name type="common">Pomegranate</name>
    <dbReference type="NCBI Taxonomy" id="22663"/>
    <lineage>
        <taxon>Eukaryota</taxon>
        <taxon>Viridiplantae</taxon>
        <taxon>Streptophyta</taxon>
        <taxon>Embryophyta</taxon>
        <taxon>Tracheophyta</taxon>
        <taxon>Spermatophyta</taxon>
        <taxon>Magnoliopsida</taxon>
        <taxon>eudicotyledons</taxon>
        <taxon>Gunneridae</taxon>
        <taxon>Pentapetalae</taxon>
        <taxon>rosids</taxon>
        <taxon>malvids</taxon>
        <taxon>Myrtales</taxon>
        <taxon>Lythraceae</taxon>
        <taxon>Punica</taxon>
    </lineage>
</organism>
<dbReference type="STRING" id="22663.A0A2I0HJ48"/>
<reference evidence="6 7" key="1">
    <citation type="submission" date="2017-11" db="EMBL/GenBank/DDBJ databases">
        <title>De-novo sequencing of pomegranate (Punica granatum L.) genome.</title>
        <authorList>
            <person name="Akparov Z."/>
            <person name="Amiraslanov A."/>
            <person name="Hajiyeva S."/>
            <person name="Abbasov M."/>
            <person name="Kaur K."/>
            <person name="Hamwieh A."/>
            <person name="Solovyev V."/>
            <person name="Salamov A."/>
            <person name="Braich B."/>
            <person name="Kosarev P."/>
            <person name="Mahmoud A."/>
            <person name="Hajiyev E."/>
            <person name="Babayeva S."/>
            <person name="Izzatullayeva V."/>
            <person name="Mammadov A."/>
            <person name="Mammadov A."/>
            <person name="Sharifova S."/>
            <person name="Ojaghi J."/>
            <person name="Eynullazada K."/>
            <person name="Bayramov B."/>
            <person name="Abdulazimova A."/>
            <person name="Shahmuradov I."/>
        </authorList>
    </citation>
    <scope>NUCLEOTIDE SEQUENCE [LARGE SCALE GENOMIC DNA]</scope>
    <source>
        <strain evidence="7">cv. AG2017</strain>
        <tissue evidence="6">Leaf</tissue>
    </source>
</reference>
<proteinExistence type="predicted"/>
<dbReference type="InterPro" id="IPR018422">
    <property type="entry name" value="Cation/H_exchanger_CPA1"/>
</dbReference>
<dbReference type="EMBL" id="PGOL01008541">
    <property type="protein sequence ID" value="PKI31633.1"/>
    <property type="molecule type" value="Genomic_DNA"/>
</dbReference>
<dbReference type="Proteomes" id="UP000233551">
    <property type="component" value="Unassembled WGS sequence"/>
</dbReference>
<keyword evidence="5" id="KW-0472">Membrane</keyword>
<dbReference type="GO" id="GO:0005886">
    <property type="term" value="C:plasma membrane"/>
    <property type="evidence" value="ECO:0007669"/>
    <property type="project" value="TreeGrafter"/>
</dbReference>